<dbReference type="Proteomes" id="UP000245133">
    <property type="component" value="Unassembled WGS sequence"/>
</dbReference>
<evidence type="ECO:0000259" key="4">
    <source>
        <dbReference type="PROSITE" id="PS50893"/>
    </source>
</evidence>
<dbReference type="RefSeq" id="WP_108973251.1">
    <property type="nucleotide sequence ID" value="NZ_BFBB01000002.1"/>
</dbReference>
<evidence type="ECO:0000256" key="1">
    <source>
        <dbReference type="ARBA" id="ARBA00006216"/>
    </source>
</evidence>
<dbReference type="InterPro" id="IPR003439">
    <property type="entry name" value="ABC_transporter-like_ATP-bd"/>
</dbReference>
<proteinExistence type="inferred from homology"/>
<dbReference type="GO" id="GO:0016887">
    <property type="term" value="F:ATP hydrolysis activity"/>
    <property type="evidence" value="ECO:0007669"/>
    <property type="project" value="InterPro"/>
</dbReference>
<comment type="caution">
    <text evidence="5">The sequence shown here is derived from an EMBL/GenBank/DDBJ whole genome shotgun (WGS) entry which is preliminary data.</text>
</comment>
<dbReference type="AlphaFoldDB" id="A0A2P2DWE3"/>
<evidence type="ECO:0000256" key="2">
    <source>
        <dbReference type="ARBA" id="ARBA00022741"/>
    </source>
</evidence>
<dbReference type="PANTHER" id="PTHR43204">
    <property type="entry name" value="ABC TRANSPORTER I FAMILY MEMBER 6, CHLOROPLASTIC"/>
    <property type="match status" value="1"/>
</dbReference>
<dbReference type="PROSITE" id="PS50893">
    <property type="entry name" value="ABC_TRANSPORTER_2"/>
    <property type="match status" value="1"/>
</dbReference>
<evidence type="ECO:0000256" key="3">
    <source>
        <dbReference type="ARBA" id="ARBA00022840"/>
    </source>
</evidence>
<protein>
    <submittedName>
        <fullName evidence="5">ABC transporter ATP-binding protein</fullName>
    </submittedName>
</protein>
<evidence type="ECO:0000313" key="6">
    <source>
        <dbReference type="Proteomes" id="UP000245133"/>
    </source>
</evidence>
<keyword evidence="3 5" id="KW-0067">ATP-binding</keyword>
<keyword evidence="6" id="KW-1185">Reference proteome</keyword>
<organism evidence="5 6">
    <name type="scientific">Leptospira ryugenii</name>
    <dbReference type="NCBI Taxonomy" id="1917863"/>
    <lineage>
        <taxon>Bacteria</taxon>
        <taxon>Pseudomonadati</taxon>
        <taxon>Spirochaetota</taxon>
        <taxon>Spirochaetia</taxon>
        <taxon>Leptospirales</taxon>
        <taxon>Leptospiraceae</taxon>
        <taxon>Leptospira</taxon>
    </lineage>
</organism>
<sequence>MSSLLEIKDLHATVGEKEILKGVNLNILPGEIHAIMGPNGSGKSTLSNVLLGHPKYTVTAGDILWEGKSVLHLPTEERARLGMFLSFQYPTALPGVSIGNFLKTILKAHRGKEVPVKEFKAELKAAMSHLEIPDAFIARYVNDGFSGGEKKKAEILQLSLLKPKLAILDETDSGLDIDALRIVSQGITANQSKERSILLITHYQRMLNYVVPDFIHVFAGGRILETGGKELSLVLEEKGYDWILEKAGIIK</sequence>
<dbReference type="GO" id="GO:0005524">
    <property type="term" value="F:ATP binding"/>
    <property type="evidence" value="ECO:0007669"/>
    <property type="project" value="UniProtKB-KW"/>
</dbReference>
<dbReference type="OrthoDB" id="9806149at2"/>
<reference evidence="5 6" key="1">
    <citation type="submission" date="2018-02" db="EMBL/GenBank/DDBJ databases">
        <title>Novel Leptospira species isolated from soil and water in Japan.</title>
        <authorList>
            <person name="Nakao R."/>
            <person name="Masuzawa T."/>
        </authorList>
    </citation>
    <scope>NUCLEOTIDE SEQUENCE [LARGE SCALE GENOMIC DNA]</scope>
    <source>
        <strain evidence="5 6">YH101</strain>
    </source>
</reference>
<dbReference type="SUPFAM" id="SSF52540">
    <property type="entry name" value="P-loop containing nucleoside triphosphate hydrolases"/>
    <property type="match status" value="1"/>
</dbReference>
<dbReference type="InterPro" id="IPR027417">
    <property type="entry name" value="P-loop_NTPase"/>
</dbReference>
<dbReference type="PROSITE" id="PS00211">
    <property type="entry name" value="ABC_TRANSPORTER_1"/>
    <property type="match status" value="1"/>
</dbReference>
<dbReference type="InterPro" id="IPR010230">
    <property type="entry name" value="FeS-cluster_ATPase_SufC"/>
</dbReference>
<gene>
    <name evidence="5" type="ORF">LPTSP4_04310</name>
</gene>
<feature type="domain" description="ABC transporter" evidence="4">
    <location>
        <begin position="5"/>
        <end position="245"/>
    </location>
</feature>
<dbReference type="Pfam" id="PF00005">
    <property type="entry name" value="ABC_tran"/>
    <property type="match status" value="1"/>
</dbReference>
<evidence type="ECO:0000313" key="5">
    <source>
        <dbReference type="EMBL" id="GBF48927.1"/>
    </source>
</evidence>
<dbReference type="Gene3D" id="3.40.50.300">
    <property type="entry name" value="P-loop containing nucleotide triphosphate hydrolases"/>
    <property type="match status" value="1"/>
</dbReference>
<name>A0A2P2DWE3_9LEPT</name>
<dbReference type="InterPro" id="IPR017871">
    <property type="entry name" value="ABC_transporter-like_CS"/>
</dbReference>
<comment type="similarity">
    <text evidence="1">Belongs to the ABC transporter superfamily. Ycf16 family.</text>
</comment>
<dbReference type="PANTHER" id="PTHR43204:SF1">
    <property type="entry name" value="ABC TRANSPORTER I FAMILY MEMBER 6, CHLOROPLASTIC"/>
    <property type="match status" value="1"/>
</dbReference>
<dbReference type="NCBIfam" id="TIGR01978">
    <property type="entry name" value="sufC"/>
    <property type="match status" value="1"/>
</dbReference>
<dbReference type="EMBL" id="BFBB01000002">
    <property type="protein sequence ID" value="GBF48927.1"/>
    <property type="molecule type" value="Genomic_DNA"/>
</dbReference>
<accession>A0A2P2DWE3</accession>
<dbReference type="CDD" id="cd03217">
    <property type="entry name" value="ABC_FeS_Assembly"/>
    <property type="match status" value="1"/>
</dbReference>
<keyword evidence="2" id="KW-0547">Nucleotide-binding</keyword>